<dbReference type="STRING" id="51028.A0A0N4V3G9"/>
<comment type="subcellular location">
    <subcellularLocation>
        <location evidence="1 10">Cytoplasm</location>
    </subcellularLocation>
</comment>
<gene>
    <name evidence="12" type="ORF">EVEC_LOCUS4305</name>
</gene>
<dbReference type="OrthoDB" id="10047021at2759"/>
<evidence type="ECO:0000256" key="2">
    <source>
        <dbReference type="ARBA" id="ARBA00009056"/>
    </source>
</evidence>
<keyword evidence="9" id="KW-0479">Metal-binding</keyword>
<evidence type="ECO:0000313" key="14">
    <source>
        <dbReference type="WBParaSite" id="EVEC_0000459701-mRNA-1"/>
    </source>
</evidence>
<dbReference type="Proteomes" id="UP000274131">
    <property type="component" value="Unassembled WGS sequence"/>
</dbReference>
<dbReference type="PANTHER" id="PTHR21210:SF0">
    <property type="entry name" value="TRNA (URACIL-O(2)-)-METHYLTRANSFERASE-RELATED"/>
    <property type="match status" value="1"/>
</dbReference>
<dbReference type="EC" id="2.1.1.211" evidence="10"/>
<dbReference type="InterPro" id="IPR000571">
    <property type="entry name" value="Znf_CCCH"/>
</dbReference>
<dbReference type="GO" id="GO:0141101">
    <property type="term" value="F:tRNA(Ser) (uridine(44)-2'-O-)-methyltransferase activity"/>
    <property type="evidence" value="ECO:0007669"/>
    <property type="project" value="UniProtKB-EC"/>
</dbReference>
<name>A0A0N4V3G9_ENTVE</name>
<dbReference type="EMBL" id="UXUI01007819">
    <property type="protein sequence ID" value="VDD89554.1"/>
    <property type="molecule type" value="Genomic_DNA"/>
</dbReference>
<evidence type="ECO:0000256" key="7">
    <source>
        <dbReference type="ARBA" id="ARBA00022694"/>
    </source>
</evidence>
<dbReference type="AlphaFoldDB" id="A0A0N4V3G9"/>
<dbReference type="PROSITE" id="PS50103">
    <property type="entry name" value="ZF_C3H1"/>
    <property type="match status" value="1"/>
</dbReference>
<protein>
    <recommendedName>
        <fullName evidence="10">tRNA (uracil-O(2)-)-methyltransferase</fullName>
        <ecNumber evidence="10">2.1.1.211</ecNumber>
    </recommendedName>
</protein>
<keyword evidence="7 10" id="KW-0819">tRNA processing</keyword>
<comment type="similarity">
    <text evidence="2 10">Belongs to the TRM44 family.</text>
</comment>
<feature type="domain" description="C3H1-type" evidence="11">
    <location>
        <begin position="265"/>
        <end position="292"/>
    </location>
</feature>
<keyword evidence="9" id="KW-0863">Zinc-finger</keyword>
<evidence type="ECO:0000256" key="10">
    <source>
        <dbReference type="RuleBase" id="RU368004"/>
    </source>
</evidence>
<evidence type="ECO:0000259" key="11">
    <source>
        <dbReference type="PROSITE" id="PS50103"/>
    </source>
</evidence>
<dbReference type="GO" id="GO:0008270">
    <property type="term" value="F:zinc ion binding"/>
    <property type="evidence" value="ECO:0007669"/>
    <property type="project" value="UniProtKB-KW"/>
</dbReference>
<evidence type="ECO:0000256" key="1">
    <source>
        <dbReference type="ARBA" id="ARBA00004496"/>
    </source>
</evidence>
<proteinExistence type="inferred from homology"/>
<evidence type="ECO:0000256" key="3">
    <source>
        <dbReference type="ARBA" id="ARBA00022490"/>
    </source>
</evidence>
<evidence type="ECO:0000313" key="12">
    <source>
        <dbReference type="EMBL" id="VDD89554.1"/>
    </source>
</evidence>
<feature type="zinc finger region" description="C3H1-type" evidence="9">
    <location>
        <begin position="265"/>
        <end position="292"/>
    </location>
</feature>
<sequence length="292" mass="33569">MFFCFYDFTGYGLDVRRRKIWSNFEEADLRELALNPEKDVITDANFLIGNHNFLNYKMCCNFFLLPCCPHNFYGIYSLKIKTKDGYSIYHSYLEFIRSLCLKLGFVVEEDRLKIPSTKRHCFFCTVPSSGLSAGTDSIINEILISAKTGPFTVRGKAIEVWQIMLKKMCYPWKFAQKHVPIFLKTISQVSAIYRCVISTLCDIANLLGPEEKKLLKSSCGGLQTFIKNQHQIFKVSFNKAVLNLVSDGIVSIRDWAKDCKSDVKKPKTRMCWFHQNHPQGCPLSAESCSFKH</sequence>
<keyword evidence="3 10" id="KW-0963">Cytoplasm</keyword>
<organism evidence="14">
    <name type="scientific">Enterobius vermicularis</name>
    <name type="common">Human pinworm</name>
    <dbReference type="NCBI Taxonomy" id="51028"/>
    <lineage>
        <taxon>Eukaryota</taxon>
        <taxon>Metazoa</taxon>
        <taxon>Ecdysozoa</taxon>
        <taxon>Nematoda</taxon>
        <taxon>Chromadorea</taxon>
        <taxon>Rhabditida</taxon>
        <taxon>Spirurina</taxon>
        <taxon>Oxyuridomorpha</taxon>
        <taxon>Oxyuroidea</taxon>
        <taxon>Oxyuridae</taxon>
        <taxon>Enterobius</taxon>
    </lineage>
</organism>
<evidence type="ECO:0000256" key="9">
    <source>
        <dbReference type="PROSITE-ProRule" id="PRU00723"/>
    </source>
</evidence>
<keyword evidence="6 10" id="KW-0949">S-adenosyl-L-methionine</keyword>
<reference evidence="14" key="1">
    <citation type="submission" date="2017-02" db="UniProtKB">
        <authorList>
            <consortium name="WormBaseParasite"/>
        </authorList>
    </citation>
    <scope>IDENTIFICATION</scope>
</reference>
<evidence type="ECO:0000256" key="5">
    <source>
        <dbReference type="ARBA" id="ARBA00022679"/>
    </source>
</evidence>
<comment type="function">
    <text evidence="10">Adenosyl-L-methionine (AdoMet)-dependent tRNA (uracil-O(2)-)-methyltransferase.</text>
</comment>
<dbReference type="PANTHER" id="PTHR21210">
    <property type="entry name" value="TRNA (URACIL-O(2)-)-METHYLTRANSFERASE-RELATED"/>
    <property type="match status" value="1"/>
</dbReference>
<accession>A0A0N4V3G9</accession>
<keyword evidence="13" id="KW-1185">Reference proteome</keyword>
<dbReference type="GO" id="GO:0005737">
    <property type="term" value="C:cytoplasm"/>
    <property type="evidence" value="ECO:0007669"/>
    <property type="project" value="UniProtKB-SubCell"/>
</dbReference>
<comment type="catalytic activity">
    <reaction evidence="8 10">
        <text>uridine(44) in tRNA(Ser) + S-adenosyl-L-methionine = 2'-O-methyluridine(44) in tRNA(Ser) + S-adenosyl-L-homocysteine + H(+)</text>
        <dbReference type="Rhea" id="RHEA:43100"/>
        <dbReference type="Rhea" id="RHEA-COMP:10339"/>
        <dbReference type="Rhea" id="RHEA-COMP:10340"/>
        <dbReference type="ChEBI" id="CHEBI:15378"/>
        <dbReference type="ChEBI" id="CHEBI:57856"/>
        <dbReference type="ChEBI" id="CHEBI:59789"/>
        <dbReference type="ChEBI" id="CHEBI:65315"/>
        <dbReference type="ChEBI" id="CHEBI:74478"/>
        <dbReference type="EC" id="2.1.1.211"/>
    </reaction>
</comment>
<evidence type="ECO:0000313" key="13">
    <source>
        <dbReference type="Proteomes" id="UP000274131"/>
    </source>
</evidence>
<dbReference type="GO" id="GO:0030488">
    <property type="term" value="P:tRNA methylation"/>
    <property type="evidence" value="ECO:0007669"/>
    <property type="project" value="UniProtKB-UniRule"/>
</dbReference>
<keyword evidence="4 10" id="KW-0489">Methyltransferase</keyword>
<dbReference type="InterPro" id="IPR011671">
    <property type="entry name" value="tRNA_uracil_MeTrfase"/>
</dbReference>
<dbReference type="WBParaSite" id="EVEC_0000459701-mRNA-1">
    <property type="protein sequence ID" value="EVEC_0000459701-mRNA-1"/>
    <property type="gene ID" value="EVEC_0000459701"/>
</dbReference>
<reference evidence="12 13" key="2">
    <citation type="submission" date="2018-10" db="EMBL/GenBank/DDBJ databases">
        <authorList>
            <consortium name="Pathogen Informatics"/>
        </authorList>
    </citation>
    <scope>NUCLEOTIDE SEQUENCE [LARGE SCALE GENOMIC DNA]</scope>
</reference>
<evidence type="ECO:0000256" key="6">
    <source>
        <dbReference type="ARBA" id="ARBA00022691"/>
    </source>
</evidence>
<evidence type="ECO:0000256" key="8">
    <source>
        <dbReference type="ARBA" id="ARBA00047957"/>
    </source>
</evidence>
<keyword evidence="5 10" id="KW-0808">Transferase</keyword>
<evidence type="ECO:0000256" key="4">
    <source>
        <dbReference type="ARBA" id="ARBA00022603"/>
    </source>
</evidence>
<keyword evidence="9" id="KW-0862">Zinc</keyword>